<dbReference type="Proteomes" id="UP001224325">
    <property type="component" value="Chromosome"/>
</dbReference>
<dbReference type="GO" id="GO:0008641">
    <property type="term" value="F:ubiquitin-like modifier activating enzyme activity"/>
    <property type="evidence" value="ECO:0007669"/>
    <property type="project" value="InterPro"/>
</dbReference>
<dbReference type="NCBIfam" id="NF004804">
    <property type="entry name" value="PRK06153.1-3"/>
    <property type="match status" value="1"/>
</dbReference>
<gene>
    <name evidence="3" type="ORF">QLS71_012300</name>
</gene>
<dbReference type="GO" id="GO:0016779">
    <property type="term" value="F:nucleotidyltransferase activity"/>
    <property type="evidence" value="ECO:0007669"/>
    <property type="project" value="UniProtKB-KW"/>
</dbReference>
<protein>
    <submittedName>
        <fullName evidence="3">ThiF family adenylyltransferase</fullName>
    </submittedName>
</protein>
<evidence type="ECO:0000259" key="2">
    <source>
        <dbReference type="Pfam" id="PF20590"/>
    </source>
</evidence>
<dbReference type="CDD" id="cd01483">
    <property type="entry name" value="E1_enzyme_family"/>
    <property type="match status" value="1"/>
</dbReference>
<dbReference type="InterPro" id="IPR035985">
    <property type="entry name" value="Ubiquitin-activating_enz"/>
</dbReference>
<keyword evidence="3" id="KW-0808">Transferase</keyword>
<evidence type="ECO:0000313" key="4">
    <source>
        <dbReference type="Proteomes" id="UP001224325"/>
    </source>
</evidence>
<dbReference type="InterPro" id="IPR046741">
    <property type="entry name" value="DUF6791"/>
</dbReference>
<name>A0AAU7ECH7_9FLAO</name>
<evidence type="ECO:0000259" key="1">
    <source>
        <dbReference type="Pfam" id="PF00899"/>
    </source>
</evidence>
<sequence length="391" mass="44498">MSQLLINHSQDLKRLRDEGYQLEVCDGHLFVHHIPYVNIHKEVKFGVIVSTLNLSGTKTVKPETHVIMFNGEQPCDKNGVIINGIQHSSVSKRFSNGIITSLSFSNKPPQGYLNYYEKVKTYATIISSPAKALDENITERPFNPIIENDVNSVFKYYDTNSSRANIEFINEKFINQKVAIIGLGGTGAYILDLIAKTKVKEIHIYDGDIFLNHNAFRSPGAASIEVLEKKPKKVDYYKDVYSKMRNNIFGHSYYLIEDNFKELNSMDYVFISIDNNLIRWSLVSYLNSLEIPFIDVGLGVNSVDDCLIGTVRVTTGTKYKNDHFENRIPASNNPNNEYETNIQIAELNSLNAVLAVLKWKKLSGFYQDLENEHHTTYSINNSHLQNEEVIV</sequence>
<feature type="domain" description="THIF-type NAD/FAD binding fold" evidence="1">
    <location>
        <begin position="171"/>
        <end position="300"/>
    </location>
</feature>
<dbReference type="SUPFAM" id="SSF69572">
    <property type="entry name" value="Activating enzymes of the ubiquitin-like proteins"/>
    <property type="match status" value="1"/>
</dbReference>
<reference evidence="3" key="1">
    <citation type="submission" date="2024-04" db="EMBL/GenBank/DDBJ databases">
        <title>Mariniflexile litorale, isolated from the shallow sediments of the Sea of Japan.</title>
        <authorList>
            <person name="Romanenko L."/>
            <person name="Isaeva M."/>
        </authorList>
    </citation>
    <scope>NUCLEOTIDE SEQUENCE [LARGE SCALE GENOMIC DNA]</scope>
    <source>
        <strain evidence="3">KMM 9835</strain>
    </source>
</reference>
<dbReference type="Gene3D" id="3.40.50.720">
    <property type="entry name" value="NAD(P)-binding Rossmann-like Domain"/>
    <property type="match status" value="1"/>
</dbReference>
<evidence type="ECO:0000313" key="3">
    <source>
        <dbReference type="EMBL" id="XBL13106.1"/>
    </source>
</evidence>
<organism evidence="3 4">
    <name type="scientific">Mariniflexile litorale</name>
    <dbReference type="NCBI Taxonomy" id="3045158"/>
    <lineage>
        <taxon>Bacteria</taxon>
        <taxon>Pseudomonadati</taxon>
        <taxon>Bacteroidota</taxon>
        <taxon>Flavobacteriia</taxon>
        <taxon>Flavobacteriales</taxon>
        <taxon>Flavobacteriaceae</taxon>
        <taxon>Mariniflexile</taxon>
    </lineage>
</organism>
<dbReference type="InterPro" id="IPR000594">
    <property type="entry name" value="ThiF_NAD_FAD-bd"/>
</dbReference>
<keyword evidence="3" id="KW-0548">Nucleotidyltransferase</keyword>
<dbReference type="EMBL" id="CP155618">
    <property type="protein sequence ID" value="XBL13106.1"/>
    <property type="molecule type" value="Genomic_DNA"/>
</dbReference>
<accession>A0AAU7ECH7</accession>
<proteinExistence type="predicted"/>
<dbReference type="RefSeq" id="WP_308990896.1">
    <property type="nucleotide sequence ID" value="NZ_CP155618.1"/>
</dbReference>
<feature type="domain" description="DUF6791" evidence="2">
    <location>
        <begin position="10"/>
        <end position="159"/>
    </location>
</feature>
<dbReference type="NCBIfam" id="NF004805">
    <property type="entry name" value="PRK06153.1-4"/>
    <property type="match status" value="1"/>
</dbReference>
<dbReference type="AlphaFoldDB" id="A0AAU7ECH7"/>
<dbReference type="KEGG" id="mlil:QLS71_012300"/>
<keyword evidence="4" id="KW-1185">Reference proteome</keyword>
<dbReference type="Pfam" id="PF20590">
    <property type="entry name" value="DUF6791"/>
    <property type="match status" value="1"/>
</dbReference>
<dbReference type="Pfam" id="PF00899">
    <property type="entry name" value="ThiF"/>
    <property type="match status" value="1"/>
</dbReference>